<keyword evidence="3 6" id="KW-0547">Nucleotide-binding</keyword>
<dbReference type="PANTHER" id="PTHR24353">
    <property type="entry name" value="CYCLIC NUCLEOTIDE-DEPENDENT PROTEIN KINASE"/>
    <property type="match status" value="1"/>
</dbReference>
<keyword evidence="1" id="KW-0723">Serine/threonine-protein kinase</keyword>
<reference evidence="8" key="1">
    <citation type="submission" date="2020-09" db="EMBL/GenBank/DDBJ databases">
        <authorList>
            <person name="Kikuchi T."/>
        </authorList>
    </citation>
    <scope>NUCLEOTIDE SEQUENCE</scope>
    <source>
        <strain evidence="8">SH1</strain>
    </source>
</reference>
<evidence type="ECO:0000313" key="8">
    <source>
        <dbReference type="EMBL" id="CAD5219318.1"/>
    </source>
</evidence>
<comment type="caution">
    <text evidence="8">The sequence shown here is derived from an EMBL/GenBank/DDBJ whole genome shotgun (WGS) entry which is preliminary data.</text>
</comment>
<keyword evidence="5 6" id="KW-0067">ATP-binding</keyword>
<organism evidence="8 9">
    <name type="scientific">Bursaphelenchus okinawaensis</name>
    <dbReference type="NCBI Taxonomy" id="465554"/>
    <lineage>
        <taxon>Eukaryota</taxon>
        <taxon>Metazoa</taxon>
        <taxon>Ecdysozoa</taxon>
        <taxon>Nematoda</taxon>
        <taxon>Chromadorea</taxon>
        <taxon>Rhabditida</taxon>
        <taxon>Tylenchina</taxon>
        <taxon>Tylenchomorpha</taxon>
        <taxon>Aphelenchoidea</taxon>
        <taxon>Aphelenchoididae</taxon>
        <taxon>Bursaphelenchus</taxon>
    </lineage>
</organism>
<dbReference type="PROSITE" id="PS00107">
    <property type="entry name" value="PROTEIN_KINASE_ATP"/>
    <property type="match status" value="1"/>
</dbReference>
<evidence type="ECO:0000256" key="5">
    <source>
        <dbReference type="ARBA" id="ARBA00022840"/>
    </source>
</evidence>
<dbReference type="Pfam" id="PF00069">
    <property type="entry name" value="Pkinase"/>
    <property type="match status" value="1"/>
</dbReference>
<accession>A0A811KU30</accession>
<protein>
    <recommendedName>
        <fullName evidence="7">Protein kinase domain-containing protein</fullName>
    </recommendedName>
</protein>
<dbReference type="Gene3D" id="1.10.510.10">
    <property type="entry name" value="Transferase(Phosphotransferase) domain 1"/>
    <property type="match status" value="1"/>
</dbReference>
<dbReference type="Gene3D" id="3.30.200.20">
    <property type="entry name" value="Phosphorylase Kinase, domain 1"/>
    <property type="match status" value="1"/>
</dbReference>
<dbReference type="InterPro" id="IPR017441">
    <property type="entry name" value="Protein_kinase_ATP_BS"/>
</dbReference>
<dbReference type="Proteomes" id="UP000614601">
    <property type="component" value="Unassembled WGS sequence"/>
</dbReference>
<dbReference type="EMBL" id="CAJFDH010000004">
    <property type="protein sequence ID" value="CAD5219318.1"/>
    <property type="molecule type" value="Genomic_DNA"/>
</dbReference>
<sequence length="351" mass="40291">MSVGEDDFEVIRTLGEGCFGKVILVRKMTGKDKSKEYAMKQINKGRVVHNPILKAGVMDERDIMLQVAGVSFFPQLYYTFQTPSFLYYLMDPVDGCELFEFMNKMGVFSPEVAKFYVCQIAMILGYLHDRGIVFRDLKPENMMVRVDTGYLQLVDFGHATSGITDYNHKMYTFCGTRVYKSPEMVNFTEGYTWSCDWWALGIMMYDMLYGTVPYDHPDENVLDKMILEGKIELPKTSTKIKFDEKSWEVVQEFLHPDFNSRLGAGHDDFLEIRYHPYYSNYDWAALEAQTLPTPLGDLSQTLVASVEPAVGFLGPCKSVSYNFDGFEYTHPSLTEDIGIDDICNFQSTMLY</sequence>
<keyword evidence="2" id="KW-0808">Transferase</keyword>
<dbReference type="OrthoDB" id="10047816at2759"/>
<dbReference type="PROSITE" id="PS50011">
    <property type="entry name" value="PROTEIN_KINASE_DOM"/>
    <property type="match status" value="1"/>
</dbReference>
<dbReference type="InterPro" id="IPR011009">
    <property type="entry name" value="Kinase-like_dom_sf"/>
</dbReference>
<dbReference type="SMART" id="SM00220">
    <property type="entry name" value="S_TKc"/>
    <property type="match status" value="1"/>
</dbReference>
<feature type="binding site" evidence="6">
    <location>
        <position position="40"/>
    </location>
    <ligand>
        <name>ATP</name>
        <dbReference type="ChEBI" id="CHEBI:30616"/>
    </ligand>
</feature>
<evidence type="ECO:0000256" key="4">
    <source>
        <dbReference type="ARBA" id="ARBA00022777"/>
    </source>
</evidence>
<dbReference type="Proteomes" id="UP000783686">
    <property type="component" value="Unassembled WGS sequence"/>
</dbReference>
<dbReference type="SUPFAM" id="SSF56112">
    <property type="entry name" value="Protein kinase-like (PK-like)"/>
    <property type="match status" value="1"/>
</dbReference>
<dbReference type="CDD" id="cd05123">
    <property type="entry name" value="STKc_AGC"/>
    <property type="match status" value="1"/>
</dbReference>
<evidence type="ECO:0000259" key="7">
    <source>
        <dbReference type="PROSITE" id="PS50011"/>
    </source>
</evidence>
<gene>
    <name evidence="8" type="ORF">BOKJ2_LOCUS8384</name>
</gene>
<evidence type="ECO:0000256" key="6">
    <source>
        <dbReference type="PROSITE-ProRule" id="PRU10141"/>
    </source>
</evidence>
<evidence type="ECO:0000256" key="2">
    <source>
        <dbReference type="ARBA" id="ARBA00022679"/>
    </source>
</evidence>
<evidence type="ECO:0000256" key="1">
    <source>
        <dbReference type="ARBA" id="ARBA00022527"/>
    </source>
</evidence>
<dbReference type="EMBL" id="CAJFCW020000004">
    <property type="protein sequence ID" value="CAG9112439.1"/>
    <property type="molecule type" value="Genomic_DNA"/>
</dbReference>
<evidence type="ECO:0000256" key="3">
    <source>
        <dbReference type="ARBA" id="ARBA00022741"/>
    </source>
</evidence>
<dbReference type="GO" id="GO:0005524">
    <property type="term" value="F:ATP binding"/>
    <property type="evidence" value="ECO:0007669"/>
    <property type="project" value="UniProtKB-UniRule"/>
</dbReference>
<feature type="domain" description="Protein kinase" evidence="7">
    <location>
        <begin position="8"/>
        <end position="278"/>
    </location>
</feature>
<dbReference type="InterPro" id="IPR045270">
    <property type="entry name" value="STKc_AGC"/>
</dbReference>
<dbReference type="GO" id="GO:0004690">
    <property type="term" value="F:cyclic nucleotide-dependent protein kinase activity"/>
    <property type="evidence" value="ECO:0007669"/>
    <property type="project" value="UniProtKB-ARBA"/>
</dbReference>
<keyword evidence="4" id="KW-0418">Kinase</keyword>
<proteinExistence type="predicted"/>
<keyword evidence="9" id="KW-1185">Reference proteome</keyword>
<name>A0A811KU30_9BILA</name>
<evidence type="ECO:0000313" key="9">
    <source>
        <dbReference type="Proteomes" id="UP000614601"/>
    </source>
</evidence>
<dbReference type="InterPro" id="IPR000719">
    <property type="entry name" value="Prot_kinase_dom"/>
</dbReference>
<dbReference type="AlphaFoldDB" id="A0A811KU30"/>